<dbReference type="PANTHER" id="PTHR23322">
    <property type="entry name" value="FAS-ASSOCIATED PROTEIN"/>
    <property type="match status" value="1"/>
</dbReference>
<dbReference type="InterPro" id="IPR049483">
    <property type="entry name" value="FAF1_2-like_UAS"/>
</dbReference>
<reference evidence="5" key="1">
    <citation type="journal article" date="2020" name="Microb. Genom.">
        <title>Genetic diversity of clinical and environmental Mucorales isolates obtained from an investigation of mucormycosis cases among solid organ transplant recipients.</title>
        <authorList>
            <person name="Nguyen M.H."/>
            <person name="Kaul D."/>
            <person name="Muto C."/>
            <person name="Cheng S.J."/>
            <person name="Richter R.A."/>
            <person name="Bruno V.M."/>
            <person name="Liu G."/>
            <person name="Beyhan S."/>
            <person name="Sundermann A.J."/>
            <person name="Mounaud S."/>
            <person name="Pasculle A.W."/>
            <person name="Nierman W.C."/>
            <person name="Driscoll E."/>
            <person name="Cumbie R."/>
            <person name="Clancy C.J."/>
            <person name="Dupont C.L."/>
        </authorList>
    </citation>
    <scope>NUCLEOTIDE SEQUENCE</scope>
    <source>
        <strain evidence="5">GL16</strain>
    </source>
</reference>
<dbReference type="GO" id="GO:0036503">
    <property type="term" value="P:ERAD pathway"/>
    <property type="evidence" value="ECO:0007669"/>
    <property type="project" value="TreeGrafter"/>
</dbReference>
<comment type="caution">
    <text evidence="5">The sequence shown here is derived from an EMBL/GenBank/DDBJ whole genome shotgun (WGS) entry which is preliminary data.</text>
</comment>
<dbReference type="Pfam" id="PF21021">
    <property type="entry name" value="FAF1"/>
    <property type="match status" value="1"/>
</dbReference>
<dbReference type="OrthoDB" id="1026733at2759"/>
<dbReference type="Pfam" id="PF14555">
    <property type="entry name" value="UBA_4"/>
    <property type="match status" value="1"/>
</dbReference>
<protein>
    <recommendedName>
        <fullName evidence="4">UBX domain-containing protein</fullName>
    </recommendedName>
</protein>
<dbReference type="PANTHER" id="PTHR23322:SF1">
    <property type="entry name" value="FAS-ASSOCIATED FACTOR 2"/>
    <property type="match status" value="1"/>
</dbReference>
<evidence type="ECO:0000313" key="5">
    <source>
        <dbReference type="EMBL" id="KAG1546137.1"/>
    </source>
</evidence>
<dbReference type="SUPFAM" id="SSF52833">
    <property type="entry name" value="Thioredoxin-like"/>
    <property type="match status" value="1"/>
</dbReference>
<feature type="region of interest" description="Disordered" evidence="2">
    <location>
        <begin position="280"/>
        <end position="299"/>
    </location>
</feature>
<dbReference type="SMART" id="SM00594">
    <property type="entry name" value="UAS"/>
    <property type="match status" value="1"/>
</dbReference>
<evidence type="ECO:0000256" key="2">
    <source>
        <dbReference type="SAM" id="MobiDB-lite"/>
    </source>
</evidence>
<dbReference type="InterPro" id="IPR029071">
    <property type="entry name" value="Ubiquitin-like_domsf"/>
</dbReference>
<feature type="transmembrane region" description="Helical" evidence="3">
    <location>
        <begin position="68"/>
        <end position="88"/>
    </location>
</feature>
<dbReference type="EMBL" id="JAANIT010000595">
    <property type="protein sequence ID" value="KAG1546137.1"/>
    <property type="molecule type" value="Genomic_DNA"/>
</dbReference>
<feature type="region of interest" description="Disordered" evidence="2">
    <location>
        <begin position="244"/>
        <end position="263"/>
    </location>
</feature>
<dbReference type="Proteomes" id="UP000717996">
    <property type="component" value="Unassembled WGS sequence"/>
</dbReference>
<dbReference type="InterPro" id="IPR006577">
    <property type="entry name" value="UAS"/>
</dbReference>
<evidence type="ECO:0000313" key="6">
    <source>
        <dbReference type="Proteomes" id="UP000717996"/>
    </source>
</evidence>
<keyword evidence="3" id="KW-0812">Transmembrane</keyword>
<name>A0A9P6YEY2_RHIOR</name>
<feature type="domain" description="UBX" evidence="4">
    <location>
        <begin position="320"/>
        <end position="414"/>
    </location>
</feature>
<dbReference type="AlphaFoldDB" id="A0A9P6YEY2"/>
<dbReference type="PROSITE" id="PS50033">
    <property type="entry name" value="UBX"/>
    <property type="match status" value="1"/>
</dbReference>
<organism evidence="5 6">
    <name type="scientific">Rhizopus oryzae</name>
    <name type="common">Mucormycosis agent</name>
    <name type="synonym">Rhizopus arrhizus var. delemar</name>
    <dbReference type="NCBI Taxonomy" id="64495"/>
    <lineage>
        <taxon>Eukaryota</taxon>
        <taxon>Fungi</taxon>
        <taxon>Fungi incertae sedis</taxon>
        <taxon>Mucoromycota</taxon>
        <taxon>Mucoromycotina</taxon>
        <taxon>Mucoromycetes</taxon>
        <taxon>Mucorales</taxon>
        <taxon>Mucorineae</taxon>
        <taxon>Rhizopodaceae</taxon>
        <taxon>Rhizopus</taxon>
    </lineage>
</organism>
<keyword evidence="3" id="KW-0472">Membrane</keyword>
<evidence type="ECO:0000256" key="1">
    <source>
        <dbReference type="ARBA" id="ARBA00023054"/>
    </source>
</evidence>
<gene>
    <name evidence="5" type="ORF">G6F51_005051</name>
</gene>
<keyword evidence="3" id="KW-1133">Transmembrane helix</keyword>
<dbReference type="SMART" id="SM00166">
    <property type="entry name" value="UBX"/>
    <property type="match status" value="1"/>
</dbReference>
<dbReference type="GO" id="GO:0043130">
    <property type="term" value="F:ubiquitin binding"/>
    <property type="evidence" value="ECO:0007669"/>
    <property type="project" value="TreeGrafter"/>
</dbReference>
<dbReference type="Gene3D" id="3.40.30.10">
    <property type="entry name" value="Glutaredoxin"/>
    <property type="match status" value="1"/>
</dbReference>
<sequence>MDSLTREQRESVSRYQTITKTKVDEALSQLLKHNWDLQRAIDHRYETSRSIQPVSAVRRERRPFGFRFLLFWPLGLAWNVTWSLFSFASRLILSQKKRLIKDNTDLLAYDFKQVFESRYGSSHLDFFQAGYNQALEKARNESRLLLVILQSDDHDQTQLFCRETLTSTCLIDYTREKNILVWGGNVKETESHEVSFGLKATRYPFSALIGFKDRKMTVIERLEGYHDAEEMKARLDSVIQKLGETTISTGEENERENERRLREEQDMAYLKSLRADQEKARKIKKEREEEEKRKREREEEEEKRERYVLYLFSQFPKEPKEGRLTRLNFRLPNGERMVRSFDEEDSLDTLYQFIEIYPLLKAKSHQMNAIKPKDYLHKYTFKIHNSYPRMQYEPDKDIKLSTIPSLWPSATLVIEDE</sequence>
<dbReference type="InterPro" id="IPR001012">
    <property type="entry name" value="UBX_dom"/>
</dbReference>
<dbReference type="InterPro" id="IPR050730">
    <property type="entry name" value="UBX_domain-protein"/>
</dbReference>
<dbReference type="Gene3D" id="3.10.20.90">
    <property type="entry name" value="Phosphatidylinositol 3-kinase Catalytic Subunit, Chain A, domain 1"/>
    <property type="match status" value="1"/>
</dbReference>
<evidence type="ECO:0000259" key="4">
    <source>
        <dbReference type="PROSITE" id="PS50033"/>
    </source>
</evidence>
<keyword evidence="1" id="KW-0175">Coiled coil</keyword>
<dbReference type="InterPro" id="IPR036249">
    <property type="entry name" value="Thioredoxin-like_sf"/>
</dbReference>
<dbReference type="GO" id="GO:0005783">
    <property type="term" value="C:endoplasmic reticulum"/>
    <property type="evidence" value="ECO:0007669"/>
    <property type="project" value="TreeGrafter"/>
</dbReference>
<dbReference type="CDD" id="cd01767">
    <property type="entry name" value="UBX"/>
    <property type="match status" value="1"/>
</dbReference>
<evidence type="ECO:0000256" key="3">
    <source>
        <dbReference type="SAM" id="Phobius"/>
    </source>
</evidence>
<proteinExistence type="predicted"/>
<accession>A0A9P6YEY2</accession>
<dbReference type="Pfam" id="PF00789">
    <property type="entry name" value="UBX"/>
    <property type="match status" value="1"/>
</dbReference>
<dbReference type="SUPFAM" id="SSF54236">
    <property type="entry name" value="Ubiquitin-like"/>
    <property type="match status" value="1"/>
</dbReference>
<dbReference type="Gene3D" id="1.10.8.10">
    <property type="entry name" value="DNA helicase RuvA subunit, C-terminal domain"/>
    <property type="match status" value="1"/>
</dbReference>